<dbReference type="GO" id="GO:0006353">
    <property type="term" value="P:DNA-templated transcription termination"/>
    <property type="evidence" value="ECO:0007669"/>
    <property type="project" value="InterPro"/>
</dbReference>
<feature type="domain" description="Rho termination factor-like N-terminal" evidence="1">
    <location>
        <begin position="65"/>
        <end position="106"/>
    </location>
</feature>
<dbReference type="SMART" id="SM00959">
    <property type="entry name" value="Rho_N"/>
    <property type="match status" value="1"/>
</dbReference>
<proteinExistence type="predicted"/>
<dbReference type="EMBL" id="CP158357">
    <property type="protein sequence ID" value="XBX78657.1"/>
    <property type="molecule type" value="Genomic_DNA"/>
</dbReference>
<sequence length="165" mass="17865">MRIFHPQPEVGRQSKFDVEFVDGVAAVESLHPERELAFRQHGYRIEADAEVEAPYQGELGDEIVDLTSLTVKELRDIAETEGVDLPPKARKPEIVKILSELPAEPIPGATQNEDGTWTIEGQAVPEGVELEGPFGTATLTDGTVVGDGTSLVTLPAVDEASEFED</sequence>
<name>A0AAU7VWT7_9MICO</name>
<protein>
    <recommendedName>
        <fullName evidence="1">Rho termination factor-like N-terminal domain-containing protein</fullName>
    </recommendedName>
</protein>
<dbReference type="InterPro" id="IPR011112">
    <property type="entry name" value="Rho-like_N"/>
</dbReference>
<reference evidence="2" key="1">
    <citation type="submission" date="2024-06" db="EMBL/GenBank/DDBJ databases">
        <title>Draft genome sequence of Microbacterium sp. strain A8/3-1, isolated from Oxytropis tragacanthoides Fisch. ex DC. Root nodules in the Altai region of Russia.</title>
        <authorList>
            <person name="Sazanova A."/>
            <person name="Guro P."/>
            <person name="Kuznetsova I."/>
            <person name="Belimov A."/>
            <person name="Safronova V."/>
        </authorList>
    </citation>
    <scope>NUCLEOTIDE SEQUENCE</scope>
    <source>
        <strain evidence="2">A8/3-1</strain>
    </source>
</reference>
<organism evidence="2">
    <name type="scientific">Microbacterium sp. A8/3-1</name>
    <dbReference type="NCBI Taxonomy" id="3160749"/>
    <lineage>
        <taxon>Bacteria</taxon>
        <taxon>Bacillati</taxon>
        <taxon>Actinomycetota</taxon>
        <taxon>Actinomycetes</taxon>
        <taxon>Micrococcales</taxon>
        <taxon>Microbacteriaceae</taxon>
        <taxon>Microbacterium</taxon>
    </lineage>
</organism>
<dbReference type="RefSeq" id="WP_350351883.1">
    <property type="nucleotide sequence ID" value="NZ_CP158357.1"/>
</dbReference>
<evidence type="ECO:0000259" key="1">
    <source>
        <dbReference type="SMART" id="SM00959"/>
    </source>
</evidence>
<dbReference type="AlphaFoldDB" id="A0AAU7VWT7"/>
<evidence type="ECO:0000313" key="2">
    <source>
        <dbReference type="EMBL" id="XBX78657.1"/>
    </source>
</evidence>
<accession>A0AAU7VWT7</accession>
<gene>
    <name evidence="2" type="ORF">ABS642_00780</name>
</gene>